<keyword evidence="1" id="KW-0479">Metal-binding</keyword>
<dbReference type="OrthoDB" id="10018191at2759"/>
<dbReference type="EMBL" id="JAGTJS010000038">
    <property type="protein sequence ID" value="KAH7230331.1"/>
    <property type="molecule type" value="Genomic_DNA"/>
</dbReference>
<name>A0A9P9G0M4_FUSSL</name>
<keyword evidence="6" id="KW-0863">Zinc-finger</keyword>
<feature type="compositionally biased region" description="Pro residues" evidence="7">
    <location>
        <begin position="16"/>
        <end position="27"/>
    </location>
</feature>
<comment type="caution">
    <text evidence="9">The sequence shown here is derived from an EMBL/GenBank/DDBJ whole genome shotgun (WGS) entry which is preliminary data.</text>
</comment>
<feature type="compositionally biased region" description="Basic residues" evidence="7">
    <location>
        <begin position="40"/>
        <end position="51"/>
    </location>
</feature>
<dbReference type="PANTHER" id="PTHR47660">
    <property type="entry name" value="TRANSCRIPTION FACTOR WITH C2H2 AND ZN(2)-CYS(6) DNA BINDING DOMAIN (EUROFUNG)-RELATED-RELATED"/>
    <property type="match status" value="1"/>
</dbReference>
<keyword evidence="2" id="KW-0862">Zinc</keyword>
<evidence type="ECO:0000256" key="6">
    <source>
        <dbReference type="PROSITE-ProRule" id="PRU00042"/>
    </source>
</evidence>
<feature type="domain" description="C2H2-type" evidence="8">
    <location>
        <begin position="51"/>
        <end position="80"/>
    </location>
</feature>
<dbReference type="GO" id="GO:0008270">
    <property type="term" value="F:zinc ion binding"/>
    <property type="evidence" value="ECO:0007669"/>
    <property type="project" value="UniProtKB-KW"/>
</dbReference>
<dbReference type="SUPFAM" id="SSF57667">
    <property type="entry name" value="beta-beta-alpha zinc fingers"/>
    <property type="match status" value="1"/>
</dbReference>
<dbReference type="AlphaFoldDB" id="A0A9P9G0M4"/>
<evidence type="ECO:0000256" key="4">
    <source>
        <dbReference type="ARBA" id="ARBA00023163"/>
    </source>
</evidence>
<evidence type="ECO:0000256" key="5">
    <source>
        <dbReference type="ARBA" id="ARBA00023242"/>
    </source>
</evidence>
<evidence type="ECO:0000259" key="8">
    <source>
        <dbReference type="PROSITE" id="PS50157"/>
    </source>
</evidence>
<keyword evidence="10" id="KW-1185">Reference proteome</keyword>
<dbReference type="InterPro" id="IPR036236">
    <property type="entry name" value="Znf_C2H2_sf"/>
</dbReference>
<gene>
    <name evidence="9" type="ORF">B0J15DRAFT_410784</name>
</gene>
<dbReference type="InterPro" id="IPR013087">
    <property type="entry name" value="Znf_C2H2_type"/>
</dbReference>
<feature type="non-terminal residue" evidence="9">
    <location>
        <position position="99"/>
    </location>
</feature>
<sequence>MTPRASLPGSRSSAPPWGPPSPSPPPSRTVVNSVPSGKAPKGRSSRPHGHHACSVSSCAKVFRRKEHLDRHVRSHRLQRPFQCLYCSRWYGRQDVLKRH</sequence>
<organism evidence="9 10">
    <name type="scientific">Fusarium solani</name>
    <name type="common">Filamentous fungus</name>
    <dbReference type="NCBI Taxonomy" id="169388"/>
    <lineage>
        <taxon>Eukaryota</taxon>
        <taxon>Fungi</taxon>
        <taxon>Dikarya</taxon>
        <taxon>Ascomycota</taxon>
        <taxon>Pezizomycotina</taxon>
        <taxon>Sordariomycetes</taxon>
        <taxon>Hypocreomycetidae</taxon>
        <taxon>Hypocreales</taxon>
        <taxon>Nectriaceae</taxon>
        <taxon>Fusarium</taxon>
        <taxon>Fusarium solani species complex</taxon>
    </lineage>
</organism>
<evidence type="ECO:0000256" key="2">
    <source>
        <dbReference type="ARBA" id="ARBA00022833"/>
    </source>
</evidence>
<proteinExistence type="predicted"/>
<feature type="region of interest" description="Disordered" evidence="7">
    <location>
        <begin position="1"/>
        <end position="54"/>
    </location>
</feature>
<evidence type="ECO:0000313" key="9">
    <source>
        <dbReference type="EMBL" id="KAH7230331.1"/>
    </source>
</evidence>
<protein>
    <recommendedName>
        <fullName evidence="8">C2H2-type domain-containing protein</fullName>
    </recommendedName>
</protein>
<keyword evidence="4" id="KW-0804">Transcription</keyword>
<dbReference type="Proteomes" id="UP000736672">
    <property type="component" value="Unassembled WGS sequence"/>
</dbReference>
<reference evidence="9" key="1">
    <citation type="journal article" date="2021" name="Nat. Commun.">
        <title>Genetic determinants of endophytism in the Arabidopsis root mycobiome.</title>
        <authorList>
            <person name="Mesny F."/>
            <person name="Miyauchi S."/>
            <person name="Thiergart T."/>
            <person name="Pickel B."/>
            <person name="Atanasova L."/>
            <person name="Karlsson M."/>
            <person name="Huettel B."/>
            <person name="Barry K.W."/>
            <person name="Haridas S."/>
            <person name="Chen C."/>
            <person name="Bauer D."/>
            <person name="Andreopoulos W."/>
            <person name="Pangilinan J."/>
            <person name="LaButti K."/>
            <person name="Riley R."/>
            <person name="Lipzen A."/>
            <person name="Clum A."/>
            <person name="Drula E."/>
            <person name="Henrissat B."/>
            <person name="Kohler A."/>
            <person name="Grigoriev I.V."/>
            <person name="Martin F.M."/>
            <person name="Hacquard S."/>
        </authorList>
    </citation>
    <scope>NUCLEOTIDE SEQUENCE</scope>
    <source>
        <strain evidence="9">FSSC 5 MPI-SDFR-AT-0091</strain>
    </source>
</reference>
<dbReference type="Gene3D" id="3.30.160.60">
    <property type="entry name" value="Classic Zinc Finger"/>
    <property type="match status" value="1"/>
</dbReference>
<keyword evidence="3" id="KW-0805">Transcription regulation</keyword>
<evidence type="ECO:0000256" key="3">
    <source>
        <dbReference type="ARBA" id="ARBA00023015"/>
    </source>
</evidence>
<evidence type="ECO:0000256" key="7">
    <source>
        <dbReference type="SAM" id="MobiDB-lite"/>
    </source>
</evidence>
<evidence type="ECO:0000313" key="10">
    <source>
        <dbReference type="Proteomes" id="UP000736672"/>
    </source>
</evidence>
<evidence type="ECO:0000256" key="1">
    <source>
        <dbReference type="ARBA" id="ARBA00022723"/>
    </source>
</evidence>
<dbReference type="PROSITE" id="PS50157">
    <property type="entry name" value="ZINC_FINGER_C2H2_2"/>
    <property type="match status" value="1"/>
</dbReference>
<dbReference type="PROSITE" id="PS00028">
    <property type="entry name" value="ZINC_FINGER_C2H2_1"/>
    <property type="match status" value="1"/>
</dbReference>
<keyword evidence="5" id="KW-0539">Nucleus</keyword>
<accession>A0A9P9G0M4</accession>